<gene>
    <name evidence="1" type="ORF">B4127_1572</name>
</gene>
<evidence type="ECO:0000313" key="1">
    <source>
        <dbReference type="EMBL" id="KIL12241.1"/>
    </source>
</evidence>
<reference evidence="1 2" key="1">
    <citation type="submission" date="2014-12" db="EMBL/GenBank/DDBJ databases">
        <title>Draft Genome Sequences of Five Spore-Forming Food Isolates of Bacillus pumilus.</title>
        <authorList>
            <person name="de Jong A."/>
            <person name="van Heel A.J."/>
            <person name="Montalban-Lopez M."/>
            <person name="Krawczyk A.O."/>
            <person name="Berendsen E.M."/>
            <person name="Wells-Bennik M."/>
            <person name="Kuipers O.P."/>
        </authorList>
    </citation>
    <scope>NUCLEOTIDE SEQUENCE [LARGE SCALE GENOMIC DNA]</scope>
    <source>
        <strain evidence="1 2">B4127</strain>
    </source>
</reference>
<sequence>MLDSNIKGLFKKIEYQLANLKGLFTKNEKQMLDSIKVFKEENDQFKEDQTFLLNDHINNNENPHNVTKEQIGLSNVLNKEQATKEEFSEHSNNHEIHVTQSQKDEWSIKETVDGSQEKADKALDDAAKLLSLHKNELGIHTSLEEKQHWNGYSNLINELDQTLQNSQLYRITTANGYATQIQNSVDIFTLKTGVYFGKSLVNSPISTDEDIFVIVFEKDENTKSINVVRLNDGEMWTSATQNQINSEWVKAISLNDYKRKWTNTTLINGAVTNPLYPLKHSLNTLDNSLDIQGTFTASVGTTIAALSYYPSQNIDFTGATIGSIGIARMTLKTNGELVYTGLNSSDNTKVERISLNENIKLT</sequence>
<evidence type="ECO:0000313" key="2">
    <source>
        <dbReference type="Proteomes" id="UP000031978"/>
    </source>
</evidence>
<dbReference type="Proteomes" id="UP000031978">
    <property type="component" value="Unassembled WGS sequence"/>
</dbReference>
<accession>A0AB34QP11</accession>
<name>A0AB34QP11_BACPU</name>
<proteinExistence type="predicted"/>
<comment type="caution">
    <text evidence="1">The sequence shown here is derived from an EMBL/GenBank/DDBJ whole genome shotgun (WGS) entry which is preliminary data.</text>
</comment>
<protein>
    <submittedName>
        <fullName evidence="1">Uncharacterized protein</fullName>
    </submittedName>
</protein>
<organism evidence="1 2">
    <name type="scientific">Bacillus pumilus</name>
    <name type="common">Bacillus mesentericus</name>
    <dbReference type="NCBI Taxonomy" id="1408"/>
    <lineage>
        <taxon>Bacteria</taxon>
        <taxon>Bacillati</taxon>
        <taxon>Bacillota</taxon>
        <taxon>Bacilli</taxon>
        <taxon>Bacillales</taxon>
        <taxon>Bacillaceae</taxon>
        <taxon>Bacillus</taxon>
    </lineage>
</organism>
<dbReference type="EMBL" id="JXCL01000040">
    <property type="protein sequence ID" value="KIL12241.1"/>
    <property type="molecule type" value="Genomic_DNA"/>
</dbReference>
<dbReference type="AlphaFoldDB" id="A0AB34QP11"/>
<dbReference type="RefSeq" id="WP_044141788.1">
    <property type="nucleotide sequence ID" value="NZ_JXCL01000040.1"/>
</dbReference>